<name>A0A6A5G1V1_CAERE</name>
<protein>
    <submittedName>
        <fullName evidence="1">Uncharacterized protein</fullName>
    </submittedName>
</protein>
<sequence>MAEQNVNAEDKDRRMVVSRIMVETIRRNRIRLTELFGGVVDNQQFLEHVVDLAVDVIRFAEQPVSAEGVELLDDLQPLAPSGK</sequence>
<proteinExistence type="predicted"/>
<dbReference type="AlphaFoldDB" id="A0A6A5G1V1"/>
<dbReference type="RefSeq" id="XP_053579805.1">
    <property type="nucleotide sequence ID" value="XM_053736239.1"/>
</dbReference>
<dbReference type="Proteomes" id="UP000483820">
    <property type="component" value="Chromosome X"/>
</dbReference>
<dbReference type="EMBL" id="WUAV01000006">
    <property type="protein sequence ID" value="KAF1748741.1"/>
    <property type="molecule type" value="Genomic_DNA"/>
</dbReference>
<evidence type="ECO:0000313" key="2">
    <source>
        <dbReference type="Proteomes" id="UP000483820"/>
    </source>
</evidence>
<dbReference type="CTD" id="78777888"/>
<accession>A0A6A5G1V1</accession>
<reference evidence="1 2" key="1">
    <citation type="submission" date="2019-12" db="EMBL/GenBank/DDBJ databases">
        <title>Chromosome-level assembly of the Caenorhabditis remanei genome.</title>
        <authorList>
            <person name="Teterina A.A."/>
            <person name="Willis J.H."/>
            <person name="Phillips P.C."/>
        </authorList>
    </citation>
    <scope>NUCLEOTIDE SEQUENCE [LARGE SCALE GENOMIC DNA]</scope>
    <source>
        <strain evidence="1 2">PX506</strain>
        <tissue evidence="1">Whole organism</tissue>
    </source>
</reference>
<gene>
    <name evidence="1" type="ORF">GCK72_025208</name>
</gene>
<evidence type="ECO:0000313" key="1">
    <source>
        <dbReference type="EMBL" id="KAF1748741.1"/>
    </source>
</evidence>
<comment type="caution">
    <text evidence="1">The sequence shown here is derived from an EMBL/GenBank/DDBJ whole genome shotgun (WGS) entry which is preliminary data.</text>
</comment>
<organism evidence="1 2">
    <name type="scientific">Caenorhabditis remanei</name>
    <name type="common">Caenorhabditis vulgaris</name>
    <dbReference type="NCBI Taxonomy" id="31234"/>
    <lineage>
        <taxon>Eukaryota</taxon>
        <taxon>Metazoa</taxon>
        <taxon>Ecdysozoa</taxon>
        <taxon>Nematoda</taxon>
        <taxon>Chromadorea</taxon>
        <taxon>Rhabditida</taxon>
        <taxon>Rhabditina</taxon>
        <taxon>Rhabditomorpha</taxon>
        <taxon>Rhabditoidea</taxon>
        <taxon>Rhabditidae</taxon>
        <taxon>Peloderinae</taxon>
        <taxon>Caenorhabditis</taxon>
    </lineage>
</organism>
<dbReference type="KEGG" id="crq:GCK72_025208"/>
<dbReference type="GeneID" id="78777888"/>